<geneLocation type="plasmid" evidence="1">
    <name>plasmid2</name>
</geneLocation>
<gene>
    <name evidence="1" type="ORF">NIES2135_66940</name>
</gene>
<dbReference type="AlphaFoldDB" id="A0A1Z4JSY5"/>
<dbReference type="Proteomes" id="UP000217895">
    <property type="component" value="Plasmid Plasmid2 dna"/>
</dbReference>
<evidence type="ECO:0000313" key="1">
    <source>
        <dbReference type="EMBL" id="BAY59817.1"/>
    </source>
</evidence>
<evidence type="ECO:0000313" key="2">
    <source>
        <dbReference type="Proteomes" id="UP000217895"/>
    </source>
</evidence>
<dbReference type="EMBL" id="AP018205">
    <property type="protein sequence ID" value="BAY59817.1"/>
    <property type="molecule type" value="Genomic_DNA"/>
</dbReference>
<keyword evidence="1" id="KW-0614">Plasmid</keyword>
<reference evidence="1 2" key="1">
    <citation type="submission" date="2017-06" db="EMBL/GenBank/DDBJ databases">
        <title>Genome sequencing of cyanobaciteial culture collection at National Institute for Environmental Studies (NIES).</title>
        <authorList>
            <person name="Hirose Y."/>
            <person name="Shimura Y."/>
            <person name="Fujisawa T."/>
            <person name="Nakamura Y."/>
            <person name="Kawachi M."/>
        </authorList>
    </citation>
    <scope>NUCLEOTIDE SEQUENCE [LARGE SCALE GENOMIC DNA]</scope>
    <source>
        <strain evidence="1 2">NIES-2135</strain>
        <plasmid evidence="2">Plasmid Plasmid2 dna</plasmid>
    </source>
</reference>
<name>A0A1Z4JSY5_LEPBY</name>
<keyword evidence="2" id="KW-1185">Reference proteome</keyword>
<sequence length="132" mass="14881">MALEILSISDRDLLQQIWYEFEQYNSGIGYVSCGVAMNDHHYTITTFPDGSMESIIEDVKDSGGLEENLDALGQQYRPVPAIGGTLLMKINWDASEPICYCDRIKLAELWNGLLHLQGHSPVLIHWIEVNEA</sequence>
<accession>A0A1Z4JSY5</accession>
<proteinExistence type="predicted"/>
<protein>
    <submittedName>
        <fullName evidence="1">Uncharacterized protein</fullName>
    </submittedName>
</protein>
<organism evidence="1 2">
    <name type="scientific">Leptolyngbya boryana NIES-2135</name>
    <dbReference type="NCBI Taxonomy" id="1973484"/>
    <lineage>
        <taxon>Bacteria</taxon>
        <taxon>Bacillati</taxon>
        <taxon>Cyanobacteriota</taxon>
        <taxon>Cyanophyceae</taxon>
        <taxon>Leptolyngbyales</taxon>
        <taxon>Leptolyngbyaceae</taxon>
        <taxon>Leptolyngbya group</taxon>
        <taxon>Leptolyngbya</taxon>
    </lineage>
</organism>